<evidence type="ECO:0000256" key="2">
    <source>
        <dbReference type="ARBA" id="ARBA00004304"/>
    </source>
</evidence>
<dbReference type="Pfam" id="PF09813">
    <property type="entry name" value="Coa3_cc"/>
    <property type="match status" value="1"/>
</dbReference>
<accession>A0AAV0AZ87</accession>
<comment type="similarity">
    <text evidence="3 9">Belongs to the COA3 family.</text>
</comment>
<comment type="subunit">
    <text evidence="4 9">Component of 250-400 kDa complexes called cytochrome oxidase assembly intermediates or COA complexes.</text>
</comment>
<evidence type="ECO:0000313" key="11">
    <source>
        <dbReference type="EMBL" id="CAH7675904.1"/>
    </source>
</evidence>
<name>A0AAV0AZ87_PHAPC</name>
<evidence type="ECO:0000256" key="7">
    <source>
        <dbReference type="ARBA" id="ARBA00023128"/>
    </source>
</evidence>
<keyword evidence="8 9" id="KW-0472">Membrane</keyword>
<dbReference type="InterPro" id="IPR018628">
    <property type="entry name" value="Coa3_CC"/>
</dbReference>
<dbReference type="PANTHER" id="PTHR15642">
    <property type="entry name" value="CYTOCHROME C OXIDASE ASSEMBLY FACTOR 3, MITOCHONDRIAL"/>
    <property type="match status" value="1"/>
</dbReference>
<evidence type="ECO:0000256" key="5">
    <source>
        <dbReference type="ARBA" id="ARBA00022692"/>
    </source>
</evidence>
<protein>
    <recommendedName>
        <fullName evidence="9">Cytochrome c oxidase assembly factor 3</fullName>
    </recommendedName>
</protein>
<keyword evidence="5 9" id="KW-0812">Transmembrane</keyword>
<keyword evidence="13" id="KW-1185">Reference proteome</keyword>
<gene>
    <name evidence="11" type="ORF">PPACK8108_LOCUS10985</name>
    <name evidence="12" type="ORF">PPACK8108_LOCUS11076</name>
</gene>
<feature type="transmembrane region" description="Helical" evidence="9">
    <location>
        <begin position="43"/>
        <end position="62"/>
    </location>
</feature>
<evidence type="ECO:0000313" key="12">
    <source>
        <dbReference type="EMBL" id="CAH7675981.1"/>
    </source>
</evidence>
<keyword evidence="6 9" id="KW-1133">Transmembrane helix</keyword>
<comment type="function">
    <text evidence="1 9">Required for assembly of cytochrome c oxidase (complex IV).</text>
</comment>
<dbReference type="AlphaFoldDB" id="A0AAV0AZ87"/>
<evidence type="ECO:0000259" key="10">
    <source>
        <dbReference type="Pfam" id="PF09813"/>
    </source>
</evidence>
<feature type="domain" description="Cytochrome c oxidase assembly factor 3 mitochondrial coiled-coil" evidence="10">
    <location>
        <begin position="31"/>
        <end position="76"/>
    </location>
</feature>
<reference evidence="11" key="1">
    <citation type="submission" date="2022-06" db="EMBL/GenBank/DDBJ databases">
        <authorList>
            <consortium name="SYNGENTA / RWTH Aachen University"/>
        </authorList>
    </citation>
    <scope>NUCLEOTIDE SEQUENCE</scope>
</reference>
<dbReference type="GO" id="GO:0033617">
    <property type="term" value="P:mitochondrial respiratory chain complex IV assembly"/>
    <property type="evidence" value="ECO:0007669"/>
    <property type="project" value="UniProtKB-UniRule"/>
</dbReference>
<keyword evidence="7 9" id="KW-0496">Mitochondrion</keyword>
<dbReference type="EMBL" id="CALTRL010002554">
    <property type="protein sequence ID" value="CAH7675981.1"/>
    <property type="molecule type" value="Genomic_DNA"/>
</dbReference>
<comment type="subcellular location">
    <subcellularLocation>
        <location evidence="2">Mitochondrion membrane</location>
        <topology evidence="2">Single-pass membrane protein</topology>
    </subcellularLocation>
</comment>
<dbReference type="PANTHER" id="PTHR15642:SF3">
    <property type="entry name" value="CYTOCHROME C OXIDASE ASSEMBLY FACTOR 3 HOMOLOG, MITOCHONDRIAL"/>
    <property type="match status" value="1"/>
</dbReference>
<dbReference type="GO" id="GO:0005743">
    <property type="term" value="C:mitochondrial inner membrane"/>
    <property type="evidence" value="ECO:0007669"/>
    <property type="project" value="UniProtKB-UniRule"/>
</dbReference>
<proteinExistence type="inferred from homology"/>
<dbReference type="Proteomes" id="UP001153365">
    <property type="component" value="Unassembled WGS sequence"/>
</dbReference>
<evidence type="ECO:0000256" key="4">
    <source>
        <dbReference type="ARBA" id="ARBA00011351"/>
    </source>
</evidence>
<evidence type="ECO:0000256" key="6">
    <source>
        <dbReference type="ARBA" id="ARBA00022989"/>
    </source>
</evidence>
<evidence type="ECO:0000256" key="3">
    <source>
        <dbReference type="ARBA" id="ARBA00007035"/>
    </source>
</evidence>
<dbReference type="InterPro" id="IPR041752">
    <property type="entry name" value="Coa3"/>
</dbReference>
<sequence length="166" mass="18806">MATLNQRQKRQTYWDSGRMSPGQFFYYYYSLLRARAPFRSKNLLTGAGIVSFTFGVYFYSIAAVKQDDFSDVPAPSLEEIEIINQKHRSEHENLEKDLIKDEKFLMKKTIGTTKSLSPIGLFGSVSNLMSGKGNSRDWQIIHGAPPVDSIGSISDRKVSDNEEKQV</sequence>
<keyword evidence="9" id="KW-0999">Mitochondrion inner membrane</keyword>
<evidence type="ECO:0000313" key="13">
    <source>
        <dbReference type="Proteomes" id="UP001153365"/>
    </source>
</evidence>
<evidence type="ECO:0000256" key="9">
    <source>
        <dbReference type="RuleBase" id="RU367056"/>
    </source>
</evidence>
<comment type="caution">
    <text evidence="11">The sequence shown here is derived from an EMBL/GenBank/DDBJ whole genome shotgun (WGS) entry which is preliminary data.</text>
</comment>
<evidence type="ECO:0000256" key="1">
    <source>
        <dbReference type="ARBA" id="ARBA00003064"/>
    </source>
</evidence>
<dbReference type="EMBL" id="CALTRL010002515">
    <property type="protein sequence ID" value="CAH7675904.1"/>
    <property type="molecule type" value="Genomic_DNA"/>
</dbReference>
<organism evidence="11 13">
    <name type="scientific">Phakopsora pachyrhizi</name>
    <name type="common">Asian soybean rust disease fungus</name>
    <dbReference type="NCBI Taxonomy" id="170000"/>
    <lineage>
        <taxon>Eukaryota</taxon>
        <taxon>Fungi</taxon>
        <taxon>Dikarya</taxon>
        <taxon>Basidiomycota</taxon>
        <taxon>Pucciniomycotina</taxon>
        <taxon>Pucciniomycetes</taxon>
        <taxon>Pucciniales</taxon>
        <taxon>Phakopsoraceae</taxon>
        <taxon>Phakopsora</taxon>
    </lineage>
</organism>
<evidence type="ECO:0000256" key="8">
    <source>
        <dbReference type="ARBA" id="ARBA00023136"/>
    </source>
</evidence>